<evidence type="ECO:0000256" key="2">
    <source>
        <dbReference type="ARBA" id="ARBA00023136"/>
    </source>
</evidence>
<sequence length="265" mass="30501">MTRSGTVYAGSVSDVWLLDSRPQMKSNIERLVYEKHFELATQLAERCDDIGDAGVIEIKRKAAFNFFCQRRFDEWLEIHSQVRMEHAKAILDYKKKHGENGSSSEEVSNHKNVLQVVDTTLLKCYIKANESLIASLMRLPDNMCILADSERILMEHGKFYELYLLYEKRSLHQKALALLKDRAHIPVTILSGCELTVQYLQKLGNANLDIIFSFASWILHDDMDAGLSIFTCDEVEVRELDRERVLQFLTHECVAAVIPYLVRIC</sequence>
<name>A0A0M3IU59_ASCLU</name>
<keyword evidence="5" id="KW-1185">Reference proteome</keyword>
<comment type="subcellular location">
    <subcellularLocation>
        <location evidence="1">Endomembrane system</location>
        <topology evidence="1">Peripheral membrane protein</topology>
    </subcellularLocation>
</comment>
<proteinExistence type="inferred from homology"/>
<dbReference type="GO" id="GO:0005737">
    <property type="term" value="C:cytoplasm"/>
    <property type="evidence" value="ECO:0007669"/>
    <property type="project" value="TreeGrafter"/>
</dbReference>
<evidence type="ECO:0000256" key="3">
    <source>
        <dbReference type="ARBA" id="ARBA00038201"/>
    </source>
</evidence>
<evidence type="ECO:0000313" key="5">
    <source>
        <dbReference type="Proteomes" id="UP000036681"/>
    </source>
</evidence>
<dbReference type="GO" id="GO:0016020">
    <property type="term" value="C:membrane"/>
    <property type="evidence" value="ECO:0007669"/>
    <property type="project" value="TreeGrafter"/>
</dbReference>
<accession>A0A0M3IU59</accession>
<dbReference type="Pfam" id="PF10366">
    <property type="entry name" value="Vps39_1"/>
    <property type="match status" value="1"/>
</dbReference>
<dbReference type="AlphaFoldDB" id="A0A0M3IU59"/>
<feature type="domain" description="Vacuolar sorting protein 39/Transforming growth factor beta receptor-associated" evidence="4">
    <location>
        <begin position="117"/>
        <end position="219"/>
    </location>
</feature>
<dbReference type="InterPro" id="IPR019452">
    <property type="entry name" value="VPS39/TGF_beta_rcpt-assoc_1"/>
</dbReference>
<dbReference type="PANTHER" id="PTHR12894:SF49">
    <property type="entry name" value="VAM6_VPS39-LIKE PROTEIN"/>
    <property type="match status" value="1"/>
</dbReference>
<evidence type="ECO:0000256" key="1">
    <source>
        <dbReference type="ARBA" id="ARBA00004184"/>
    </source>
</evidence>
<dbReference type="InterPro" id="IPR032914">
    <property type="entry name" value="Vam6/VPS39/TRAP1"/>
</dbReference>
<organism evidence="5 6">
    <name type="scientific">Ascaris lumbricoides</name>
    <name type="common">Giant roundworm</name>
    <dbReference type="NCBI Taxonomy" id="6252"/>
    <lineage>
        <taxon>Eukaryota</taxon>
        <taxon>Metazoa</taxon>
        <taxon>Ecdysozoa</taxon>
        <taxon>Nematoda</taxon>
        <taxon>Chromadorea</taxon>
        <taxon>Rhabditida</taxon>
        <taxon>Spirurina</taxon>
        <taxon>Ascaridomorpha</taxon>
        <taxon>Ascaridoidea</taxon>
        <taxon>Ascarididae</taxon>
        <taxon>Ascaris</taxon>
    </lineage>
</organism>
<dbReference type="PANTHER" id="PTHR12894">
    <property type="entry name" value="CNH DOMAIN CONTAINING"/>
    <property type="match status" value="1"/>
</dbReference>
<keyword evidence="2" id="KW-0472">Membrane</keyword>
<comment type="similarity">
    <text evidence="3">Belongs to the VAM6/VPS39 family.</text>
</comment>
<dbReference type="Proteomes" id="UP000036681">
    <property type="component" value="Unplaced"/>
</dbReference>
<dbReference type="WBParaSite" id="ALUE_0002228701-mRNA-1">
    <property type="protein sequence ID" value="ALUE_0002228701-mRNA-1"/>
    <property type="gene ID" value="ALUE_0002228701"/>
</dbReference>
<dbReference type="GO" id="GO:0034058">
    <property type="term" value="P:endosomal vesicle fusion"/>
    <property type="evidence" value="ECO:0007669"/>
    <property type="project" value="TreeGrafter"/>
</dbReference>
<evidence type="ECO:0000259" key="4">
    <source>
        <dbReference type="Pfam" id="PF10366"/>
    </source>
</evidence>
<reference evidence="6" key="1">
    <citation type="submission" date="2017-02" db="UniProtKB">
        <authorList>
            <consortium name="WormBaseParasite"/>
        </authorList>
    </citation>
    <scope>IDENTIFICATION</scope>
</reference>
<protein>
    <submittedName>
        <fullName evidence="6">Vps39_1 domain-containing protein</fullName>
    </submittedName>
</protein>
<evidence type="ECO:0000313" key="6">
    <source>
        <dbReference type="WBParaSite" id="ALUE_0002228701-mRNA-1"/>
    </source>
</evidence>
<dbReference type="GO" id="GO:0012505">
    <property type="term" value="C:endomembrane system"/>
    <property type="evidence" value="ECO:0007669"/>
    <property type="project" value="UniProtKB-SubCell"/>
</dbReference>
<dbReference type="GO" id="GO:0006914">
    <property type="term" value="P:autophagy"/>
    <property type="evidence" value="ECO:0007669"/>
    <property type="project" value="TreeGrafter"/>
</dbReference>